<dbReference type="Proteomes" id="UP000092462">
    <property type="component" value="Unassembled WGS sequence"/>
</dbReference>
<accession>A0A1B0D7M1</accession>
<dbReference type="GO" id="GO:0007005">
    <property type="term" value="P:mitochondrion organization"/>
    <property type="evidence" value="ECO:0007669"/>
    <property type="project" value="InterPro"/>
</dbReference>
<name>A0A1B0D7M1_PHLPP</name>
<dbReference type="GO" id="GO:0005739">
    <property type="term" value="C:mitochondrion"/>
    <property type="evidence" value="ECO:0007669"/>
    <property type="project" value="UniProtKB-SubCell"/>
</dbReference>
<comment type="subcellular location">
    <subcellularLocation>
        <location evidence="1">Mitochondrion</location>
    </subcellularLocation>
</comment>
<feature type="domain" description="Misato Segment II tubulin-like" evidence="4">
    <location>
        <begin position="4"/>
        <end position="127"/>
    </location>
</feature>
<dbReference type="VEuPathDB" id="VectorBase:PPAI003544"/>
<evidence type="ECO:0000313" key="7">
    <source>
        <dbReference type="Proteomes" id="UP000092462"/>
    </source>
</evidence>
<feature type="domain" description="DML1/Misato tubulin" evidence="5">
    <location>
        <begin position="142"/>
        <end position="330"/>
    </location>
</feature>
<dbReference type="SUPFAM" id="SSF52490">
    <property type="entry name" value="Tubulin nucleotide-binding domain-like"/>
    <property type="match status" value="1"/>
</dbReference>
<dbReference type="AlphaFoldDB" id="A0A1B0D7M1"/>
<sequence length="357" mass="40495">MKSREILTLQLGNYANYVGTHFWNIQEAGFQYEPGSGIPEINHDVLFREGQNHRGDVTYTPRMLCVDLKGALVHLSEDGDLYGDESRKKILSGGSDALNPQIPWDSQSIELVREEAVEKPTFQKDLDTIGQANAQGDYEFRNTVKSWTDFMYTRYHPRSVNVIREYSHSDEENSFDTFTNGRELWKSGCFGEDFGDKIRQYIEECDNCQGFQVLFDCTDGFSGLTAQCFDDLNDEYGKCILAYPIIPPHVRNFKNADSAVTSQIRLVNLSLSFASLIESSSLFVPVSTMAQGWRNVSGSRQFANVSYDPENFYQTSAILATFLDTLTLKYRAKDILQPMVLSEFCADLNAYGLKMKD</sequence>
<dbReference type="EnsemblMetazoa" id="PPAI003544-RA">
    <property type="protein sequence ID" value="PPAI003544-PA"/>
    <property type="gene ID" value="PPAI003544"/>
</dbReference>
<dbReference type="InterPro" id="IPR049942">
    <property type="entry name" value="DML1/Misato"/>
</dbReference>
<dbReference type="InterPro" id="IPR029209">
    <property type="entry name" value="DML1/Misato_tubulin"/>
</dbReference>
<dbReference type="Pfam" id="PF14881">
    <property type="entry name" value="Tubulin_3"/>
    <property type="match status" value="1"/>
</dbReference>
<evidence type="ECO:0000259" key="4">
    <source>
        <dbReference type="Pfam" id="PF10644"/>
    </source>
</evidence>
<dbReference type="VEuPathDB" id="VectorBase:PPAPM1_003067"/>
<dbReference type="PANTHER" id="PTHR13391:SF0">
    <property type="entry name" value="PROTEIN MISATO HOMOLOG 1"/>
    <property type="match status" value="1"/>
</dbReference>
<dbReference type="InterPro" id="IPR036525">
    <property type="entry name" value="Tubulin/FtsZ_GTPase_sf"/>
</dbReference>
<evidence type="ECO:0000256" key="3">
    <source>
        <dbReference type="ARBA" id="ARBA00023128"/>
    </source>
</evidence>
<evidence type="ECO:0000313" key="6">
    <source>
        <dbReference type="EnsemblMetazoa" id="PPAI003544-PA"/>
    </source>
</evidence>
<keyword evidence="7" id="KW-1185">Reference proteome</keyword>
<dbReference type="InterPro" id="IPR019605">
    <property type="entry name" value="Misato_II_tubulin-like"/>
</dbReference>
<comment type="similarity">
    <text evidence="2">Belongs to the misato family.</text>
</comment>
<protein>
    <recommendedName>
        <fullName evidence="8">Misato Segment II tubulin-like domain-containing protein</fullName>
    </recommendedName>
</protein>
<dbReference type="Gene3D" id="3.40.50.1440">
    <property type="entry name" value="Tubulin/FtsZ, GTPase domain"/>
    <property type="match status" value="1"/>
</dbReference>
<keyword evidence="3" id="KW-0496">Mitochondrion</keyword>
<organism evidence="6 7">
    <name type="scientific">Phlebotomus papatasi</name>
    <name type="common">Sandfly</name>
    <dbReference type="NCBI Taxonomy" id="29031"/>
    <lineage>
        <taxon>Eukaryota</taxon>
        <taxon>Metazoa</taxon>
        <taxon>Ecdysozoa</taxon>
        <taxon>Arthropoda</taxon>
        <taxon>Hexapoda</taxon>
        <taxon>Insecta</taxon>
        <taxon>Pterygota</taxon>
        <taxon>Neoptera</taxon>
        <taxon>Endopterygota</taxon>
        <taxon>Diptera</taxon>
        <taxon>Nematocera</taxon>
        <taxon>Psychodoidea</taxon>
        <taxon>Psychodidae</taxon>
        <taxon>Phlebotomus</taxon>
        <taxon>Phlebotomus</taxon>
    </lineage>
</organism>
<proteinExistence type="inferred from homology"/>
<dbReference type="EMBL" id="AJVK01027018">
    <property type="status" value="NOT_ANNOTATED_CDS"/>
    <property type="molecule type" value="Genomic_DNA"/>
</dbReference>
<dbReference type="Pfam" id="PF10644">
    <property type="entry name" value="Misat_Tub_SegII"/>
    <property type="match status" value="1"/>
</dbReference>
<dbReference type="PANTHER" id="PTHR13391">
    <property type="entry name" value="MITOCHONDRIAL DISTRIBUTION REGULATOR MISATO"/>
    <property type="match status" value="1"/>
</dbReference>
<evidence type="ECO:0000256" key="2">
    <source>
        <dbReference type="ARBA" id="ARBA00008507"/>
    </source>
</evidence>
<evidence type="ECO:0000256" key="1">
    <source>
        <dbReference type="ARBA" id="ARBA00004173"/>
    </source>
</evidence>
<reference evidence="6" key="1">
    <citation type="submission" date="2022-08" db="UniProtKB">
        <authorList>
            <consortium name="EnsemblMetazoa"/>
        </authorList>
    </citation>
    <scope>IDENTIFICATION</scope>
    <source>
        <strain evidence="6">Israel</strain>
    </source>
</reference>
<dbReference type="CDD" id="cd06060">
    <property type="entry name" value="misato"/>
    <property type="match status" value="1"/>
</dbReference>
<evidence type="ECO:0008006" key="8">
    <source>
        <dbReference type="Google" id="ProtNLM"/>
    </source>
</evidence>
<evidence type="ECO:0000259" key="5">
    <source>
        <dbReference type="Pfam" id="PF14881"/>
    </source>
</evidence>